<name>A0A1I8EU95_WUCBA</name>
<comment type="subcellular location">
    <subcellularLocation>
        <location evidence="1">Membrane</location>
    </subcellularLocation>
</comment>
<reference evidence="5" key="1">
    <citation type="submission" date="2016-11" db="UniProtKB">
        <authorList>
            <consortium name="WormBaseParasite"/>
        </authorList>
    </citation>
    <scope>IDENTIFICATION</scope>
    <source>
        <strain evidence="5">pt0022</strain>
    </source>
</reference>
<dbReference type="AlphaFoldDB" id="A0A1I8EU95"/>
<dbReference type="SUPFAM" id="SSF63712">
    <property type="entry name" value="Nicotinic receptor ligand binding domain-like"/>
    <property type="match status" value="1"/>
</dbReference>
<dbReference type="GO" id="GO:0005230">
    <property type="term" value="F:extracellular ligand-gated monoatomic ion channel activity"/>
    <property type="evidence" value="ECO:0007669"/>
    <property type="project" value="InterPro"/>
</dbReference>
<evidence type="ECO:0000259" key="4">
    <source>
        <dbReference type="Pfam" id="PF02931"/>
    </source>
</evidence>
<feature type="chain" id="PRO_5009318382" evidence="3">
    <location>
        <begin position="23"/>
        <end position="175"/>
    </location>
</feature>
<dbReference type="Pfam" id="PF02931">
    <property type="entry name" value="Neur_chan_LBD"/>
    <property type="match status" value="1"/>
</dbReference>
<evidence type="ECO:0000313" key="5">
    <source>
        <dbReference type="WBParaSite" id="maker-PairedContig_4735-snap-gene-0.2-mRNA-1"/>
    </source>
</evidence>
<dbReference type="PROSITE" id="PS00236">
    <property type="entry name" value="NEUROTR_ION_CHANNEL"/>
    <property type="match status" value="1"/>
</dbReference>
<keyword evidence="2" id="KW-0472">Membrane</keyword>
<dbReference type="InterPro" id="IPR036734">
    <property type="entry name" value="Neur_chan_lig-bd_sf"/>
</dbReference>
<evidence type="ECO:0000256" key="1">
    <source>
        <dbReference type="ARBA" id="ARBA00004370"/>
    </source>
</evidence>
<dbReference type="InterPro" id="IPR018000">
    <property type="entry name" value="Neurotransmitter_ion_chnl_CS"/>
</dbReference>
<keyword evidence="3" id="KW-0732">Signal</keyword>
<sequence>MGFYLIMLAAWSLITDDIVIRAIDDSDYEYLDNDLDENQKPIDVFWGDVVDDEQQKPENTSVTDSGGTITQRRKCSTETVIMDKLLNGTVETGVDVAVEFWIQSITSINEITNDFEMEIYINEMWLDPALNFESHNPCKDNLSLNHQRVRVKGPCVMDLSNFPMDVQTCYLIYER</sequence>
<evidence type="ECO:0000256" key="3">
    <source>
        <dbReference type="SAM" id="SignalP"/>
    </source>
</evidence>
<evidence type="ECO:0000256" key="2">
    <source>
        <dbReference type="ARBA" id="ARBA00023136"/>
    </source>
</evidence>
<proteinExistence type="predicted"/>
<dbReference type="Gene3D" id="2.70.170.10">
    <property type="entry name" value="Neurotransmitter-gated ion-channel ligand-binding domain"/>
    <property type="match status" value="2"/>
</dbReference>
<accession>A0A1I8EU95</accession>
<feature type="domain" description="Neurotransmitter-gated ion-channel ligand-binding" evidence="4">
    <location>
        <begin position="92"/>
        <end position="147"/>
    </location>
</feature>
<dbReference type="GO" id="GO:0016020">
    <property type="term" value="C:membrane"/>
    <property type="evidence" value="ECO:0007669"/>
    <property type="project" value="UniProtKB-SubCell"/>
</dbReference>
<feature type="signal peptide" evidence="3">
    <location>
        <begin position="1"/>
        <end position="22"/>
    </location>
</feature>
<dbReference type="InterPro" id="IPR006202">
    <property type="entry name" value="Neur_chan_lig-bd"/>
</dbReference>
<dbReference type="WBParaSite" id="maker-PairedContig_4735-snap-gene-0.2-mRNA-1">
    <property type="protein sequence ID" value="maker-PairedContig_4735-snap-gene-0.2-mRNA-1"/>
    <property type="gene ID" value="maker-PairedContig_4735-snap-gene-0.2"/>
</dbReference>
<protein>
    <submittedName>
        <fullName evidence="5">Neur_chan_LBD domain-containing protein</fullName>
    </submittedName>
</protein>
<organism evidence="5">
    <name type="scientific">Wuchereria bancrofti</name>
    <dbReference type="NCBI Taxonomy" id="6293"/>
    <lineage>
        <taxon>Eukaryota</taxon>
        <taxon>Metazoa</taxon>
        <taxon>Ecdysozoa</taxon>
        <taxon>Nematoda</taxon>
        <taxon>Chromadorea</taxon>
        <taxon>Rhabditida</taxon>
        <taxon>Spirurina</taxon>
        <taxon>Spiruromorpha</taxon>
        <taxon>Filarioidea</taxon>
        <taxon>Onchocercidae</taxon>
        <taxon>Wuchereria</taxon>
    </lineage>
</organism>